<dbReference type="SUPFAM" id="SSF52540">
    <property type="entry name" value="P-loop containing nucleoside triphosphate hydrolases"/>
    <property type="match status" value="1"/>
</dbReference>
<dbReference type="Pfam" id="PF00176">
    <property type="entry name" value="SNF2-rel_dom"/>
    <property type="match status" value="1"/>
</dbReference>
<dbReference type="InterPro" id="IPR000330">
    <property type="entry name" value="SNF2_N"/>
</dbReference>
<sequence length="942" mass="109421">MIKKYLYFLICKFLIKGEENIISLTLYHSKYFSNLLTLQNSSNSIDRLSQSIFDAQIDLNPHQVEASLFAFQSPLQNGVILADEVGLGKTIEAGLVVCQYWSERKRKIIIIAPASLRKQWSMELREKFFIDSIIIDGQTFSEEKAKGNKNPFIQKDKVVITSYPFASKKEEFIFLANYDLAVLDEAHKLRNFHRGDKAKQAYSINQSLRDTKKILLTATPLQNSLLEIYGLVSLIDPFVFGDKKAFSKQFSNGNLTTSDINDLKDRLKPIVHRTLRKDVLEYIQYTKRIPLIEEFVPTDDEVTLYNLISNFLLNENLYSIPAAQRNLITLVARKLLASSTKAITGTLESFIKRLENMVKDEKLKVSTFFKYEDDEELIEEYLDEEENDELEQEIEITKDDIANIKNEISELKSFIEIAKTIEVDTKVKALLLALKKGFEAQAKLGANKKSIIFTESKRTQEFLFEYLENHGFKNKVVLFNGTNTDLKSKEIYNDWLLKYQNTDRCTGSKSSDMKQAIVDFFKESADIMIATEAGSEGINLQFCNMLINYDLPWNPQRIEQRIGRVHRYGQKHDVVVINFINKKNEADRRVHELLSSKFKLFEGVFGASDEVLGTIQSGVDFEKRILKIYQTCRTSQEIENAFNDLQNEFSSAINEKTLQTREKLLEHFDEDVHLRLKNHLEDMQNSKTKFEEYLQLIASIEDVKLPINPKFNSSIVQDMLNIASNRELEVKKLIFDLSKHKFKISTLEEYKNCRGYIMVSKITINSYDTEEYLVITALTSDYKKIDEEIASKIFSLNAKESSKIGVDENDFKQLEAYYESQKDIILKSNEKTNSEHFSTASIKLHKWADDKLNEINKELKETKAKIKELNRQSSSLSQIEEIEKIQLAIKEQEKKRKKIQREIFDIEEEIESKRDQLIEELKLAKVQKIEDFKLFMCEWEIK</sequence>
<dbReference type="AlphaFoldDB" id="A0AA96IG27"/>
<keyword evidence="2" id="KW-0378">Hydrolase</keyword>
<feature type="coiled-coil region" evidence="5">
    <location>
        <begin position="845"/>
        <end position="927"/>
    </location>
</feature>
<keyword evidence="1" id="KW-0547">Nucleotide-binding</keyword>
<dbReference type="PANTHER" id="PTHR10799">
    <property type="entry name" value="SNF2/RAD54 HELICASE FAMILY"/>
    <property type="match status" value="1"/>
</dbReference>
<dbReference type="Gene3D" id="3.40.50.300">
    <property type="entry name" value="P-loop containing nucleotide triphosphate hydrolases"/>
    <property type="match status" value="1"/>
</dbReference>
<reference evidence="8" key="1">
    <citation type="submission" date="2023-09" db="EMBL/GenBank/DDBJ databases">
        <title>Arcobacter tbilisiensis sp. nov. isolated from chicken meat in Tbilisi, Georgia.</title>
        <authorList>
            <person name="Matthias R."/>
            <person name="Zautner A.E."/>
        </authorList>
    </citation>
    <scope>NUCLEOTIDE SEQUENCE</scope>
    <source>
        <strain evidence="8">LEO 52</strain>
    </source>
</reference>
<dbReference type="InterPro" id="IPR038718">
    <property type="entry name" value="SNF2-like_sf"/>
</dbReference>
<dbReference type="SMART" id="SM00487">
    <property type="entry name" value="DEXDc"/>
    <property type="match status" value="1"/>
</dbReference>
<accession>A0AA96IG27</accession>
<dbReference type="GO" id="GO:0016787">
    <property type="term" value="F:hydrolase activity"/>
    <property type="evidence" value="ECO:0007669"/>
    <property type="project" value="UniProtKB-KW"/>
</dbReference>
<gene>
    <name evidence="8" type="ORF">RMQ68_09595</name>
</gene>
<evidence type="ECO:0000256" key="4">
    <source>
        <dbReference type="ARBA" id="ARBA00022840"/>
    </source>
</evidence>
<dbReference type="InterPro" id="IPR049730">
    <property type="entry name" value="SNF2/RAD54-like_C"/>
</dbReference>
<evidence type="ECO:0000313" key="8">
    <source>
        <dbReference type="EMBL" id="WNL30885.1"/>
    </source>
</evidence>
<dbReference type="Pfam" id="PF00271">
    <property type="entry name" value="Helicase_C"/>
    <property type="match status" value="1"/>
</dbReference>
<dbReference type="InterPro" id="IPR027417">
    <property type="entry name" value="P-loop_NTPase"/>
</dbReference>
<keyword evidence="5" id="KW-0175">Coiled coil</keyword>
<proteinExistence type="predicted"/>
<dbReference type="EMBL" id="CP134854">
    <property type="protein sequence ID" value="WNL30885.1"/>
    <property type="molecule type" value="Genomic_DNA"/>
</dbReference>
<keyword evidence="3" id="KW-0347">Helicase</keyword>
<dbReference type="CDD" id="cd18793">
    <property type="entry name" value="SF2_C_SNF"/>
    <property type="match status" value="1"/>
</dbReference>
<evidence type="ECO:0000259" key="7">
    <source>
        <dbReference type="PROSITE" id="PS51194"/>
    </source>
</evidence>
<dbReference type="GO" id="GO:0005524">
    <property type="term" value="F:ATP binding"/>
    <property type="evidence" value="ECO:0007669"/>
    <property type="project" value="UniProtKB-KW"/>
</dbReference>
<organism evidence="8">
    <name type="scientific">Arcobacter sp. AZ-2023</name>
    <dbReference type="NCBI Taxonomy" id="3074453"/>
    <lineage>
        <taxon>Bacteria</taxon>
        <taxon>Pseudomonadati</taxon>
        <taxon>Campylobacterota</taxon>
        <taxon>Epsilonproteobacteria</taxon>
        <taxon>Campylobacterales</taxon>
        <taxon>Arcobacteraceae</taxon>
        <taxon>Arcobacter</taxon>
    </lineage>
</organism>
<dbReference type="Gene3D" id="3.40.50.10810">
    <property type="entry name" value="Tandem AAA-ATPase domain"/>
    <property type="match status" value="1"/>
</dbReference>
<dbReference type="InterPro" id="IPR057342">
    <property type="entry name" value="DEXDc_RapA"/>
</dbReference>
<dbReference type="CDD" id="cd18011">
    <property type="entry name" value="DEXDc_RapA"/>
    <property type="match status" value="1"/>
</dbReference>
<dbReference type="PROSITE" id="PS51194">
    <property type="entry name" value="HELICASE_CTER"/>
    <property type="match status" value="1"/>
</dbReference>
<evidence type="ECO:0000259" key="6">
    <source>
        <dbReference type="PROSITE" id="PS51192"/>
    </source>
</evidence>
<evidence type="ECO:0000256" key="5">
    <source>
        <dbReference type="SAM" id="Coils"/>
    </source>
</evidence>
<feature type="coiled-coil region" evidence="5">
    <location>
        <begin position="371"/>
        <end position="407"/>
    </location>
</feature>
<keyword evidence="4" id="KW-0067">ATP-binding</keyword>
<evidence type="ECO:0000256" key="1">
    <source>
        <dbReference type="ARBA" id="ARBA00022741"/>
    </source>
</evidence>
<evidence type="ECO:0000256" key="2">
    <source>
        <dbReference type="ARBA" id="ARBA00022801"/>
    </source>
</evidence>
<feature type="domain" description="Helicase ATP-binding" evidence="6">
    <location>
        <begin position="70"/>
        <end position="238"/>
    </location>
</feature>
<protein>
    <submittedName>
        <fullName evidence="8">SNF2-related protein</fullName>
    </submittedName>
</protein>
<dbReference type="PROSITE" id="PS51192">
    <property type="entry name" value="HELICASE_ATP_BIND_1"/>
    <property type="match status" value="1"/>
</dbReference>
<dbReference type="InterPro" id="IPR001650">
    <property type="entry name" value="Helicase_C-like"/>
</dbReference>
<name>A0AA96IG27_9BACT</name>
<evidence type="ECO:0000256" key="3">
    <source>
        <dbReference type="ARBA" id="ARBA00022806"/>
    </source>
</evidence>
<dbReference type="SMART" id="SM00490">
    <property type="entry name" value="HELICc"/>
    <property type="match status" value="1"/>
</dbReference>
<dbReference type="InterPro" id="IPR014001">
    <property type="entry name" value="Helicase_ATP-bd"/>
</dbReference>
<dbReference type="GO" id="GO:0004386">
    <property type="term" value="F:helicase activity"/>
    <property type="evidence" value="ECO:0007669"/>
    <property type="project" value="UniProtKB-KW"/>
</dbReference>
<feature type="domain" description="Helicase C-terminal" evidence="7">
    <location>
        <begin position="426"/>
        <end position="612"/>
    </location>
</feature>